<dbReference type="InterPro" id="IPR056126">
    <property type="entry name" value="DUF7709"/>
</dbReference>
<keyword evidence="3" id="KW-1185">Reference proteome</keyword>
<sequence>MADQKLADLNSATLGVRMPEVRLADGSVVQTGTVGALLVTIRAYNQAHEEGDEATMEELRESMRAPLPLLDRLGFFELFTPEEWIDDDGKNEGRRVVGELCLEYKKAQKDSQPSP</sequence>
<dbReference type="EMBL" id="CM003100">
    <property type="protein sequence ID" value="KUI67566.1"/>
    <property type="molecule type" value="Genomic_DNA"/>
</dbReference>
<proteinExistence type="predicted"/>
<reference evidence="2" key="1">
    <citation type="submission" date="2014-12" db="EMBL/GenBank/DDBJ databases">
        <title>Genome Sequence of Valsa Canker Pathogens Uncovers a Specific Adaption of Colonization on Woody Bark.</title>
        <authorList>
            <person name="Yin Z."/>
            <person name="Liu H."/>
            <person name="Gao X."/>
            <person name="Li Z."/>
            <person name="Song N."/>
            <person name="Ke X."/>
            <person name="Dai Q."/>
            <person name="Wu Y."/>
            <person name="Sun Y."/>
            <person name="Xu J.-R."/>
            <person name="Kang Z.K."/>
            <person name="Wang L."/>
            <person name="Huang L."/>
        </authorList>
    </citation>
    <scope>NUCLEOTIDE SEQUENCE [LARGE SCALE GENOMIC DNA]</scope>
    <source>
        <strain evidence="2">03-8</strain>
    </source>
</reference>
<feature type="domain" description="DUF7709" evidence="1">
    <location>
        <begin position="5"/>
        <end position="104"/>
    </location>
</feature>
<dbReference type="AlphaFoldDB" id="A0A194VTN1"/>
<name>A0A194VTN1_CYTMA</name>
<dbReference type="Proteomes" id="UP000078559">
    <property type="component" value="Chromosome 3"/>
</dbReference>
<organism evidence="2 3">
    <name type="scientific">Cytospora mali</name>
    <name type="common">Apple Valsa canker fungus</name>
    <name type="synonym">Valsa mali</name>
    <dbReference type="NCBI Taxonomy" id="578113"/>
    <lineage>
        <taxon>Eukaryota</taxon>
        <taxon>Fungi</taxon>
        <taxon>Dikarya</taxon>
        <taxon>Ascomycota</taxon>
        <taxon>Pezizomycotina</taxon>
        <taxon>Sordariomycetes</taxon>
        <taxon>Sordariomycetidae</taxon>
        <taxon>Diaporthales</taxon>
        <taxon>Cytosporaceae</taxon>
        <taxon>Cytospora</taxon>
    </lineage>
</organism>
<dbReference type="OrthoDB" id="2359405at2759"/>
<dbReference type="Pfam" id="PF24813">
    <property type="entry name" value="DUF7709"/>
    <property type="match status" value="1"/>
</dbReference>
<accession>A0A194VTN1</accession>
<gene>
    <name evidence="2" type="ORF">VM1G_03050</name>
</gene>
<evidence type="ECO:0000313" key="2">
    <source>
        <dbReference type="EMBL" id="KUI67566.1"/>
    </source>
</evidence>
<evidence type="ECO:0000259" key="1">
    <source>
        <dbReference type="Pfam" id="PF24813"/>
    </source>
</evidence>
<protein>
    <recommendedName>
        <fullName evidence="1">DUF7709 domain-containing protein</fullName>
    </recommendedName>
</protein>
<evidence type="ECO:0000313" key="3">
    <source>
        <dbReference type="Proteomes" id="UP000078559"/>
    </source>
</evidence>